<reference evidence="3" key="1">
    <citation type="journal article" date="2014" name="Front. Microbiol.">
        <title>High frequency of phylogenetically diverse reductive dehalogenase-homologous genes in deep subseafloor sedimentary metagenomes.</title>
        <authorList>
            <person name="Kawai M."/>
            <person name="Futagami T."/>
            <person name="Toyoda A."/>
            <person name="Takaki Y."/>
            <person name="Nishi S."/>
            <person name="Hori S."/>
            <person name="Arai W."/>
            <person name="Tsubouchi T."/>
            <person name="Morono Y."/>
            <person name="Uchiyama I."/>
            <person name="Ito T."/>
            <person name="Fujiyama A."/>
            <person name="Inagaki F."/>
            <person name="Takami H."/>
        </authorList>
    </citation>
    <scope>NUCLEOTIDE SEQUENCE</scope>
    <source>
        <strain evidence="3">Expedition CK06-06</strain>
    </source>
</reference>
<dbReference type="GO" id="GO:0006046">
    <property type="term" value="P:N-acetylglucosamine catabolic process"/>
    <property type="evidence" value="ECO:0007669"/>
    <property type="project" value="TreeGrafter"/>
</dbReference>
<gene>
    <name evidence="3" type="ORF">S01H1_04385</name>
</gene>
<dbReference type="InterPro" id="IPR011059">
    <property type="entry name" value="Metal-dep_hydrolase_composite"/>
</dbReference>
<comment type="caution">
    <text evidence="3">The sequence shown here is derived from an EMBL/GenBank/DDBJ whole genome shotgun (WGS) entry which is preliminary data.</text>
</comment>
<proteinExistence type="predicted"/>
<dbReference type="PANTHER" id="PTHR11113">
    <property type="entry name" value="N-ACETYLGLUCOSAMINE-6-PHOSPHATE DEACETYLASE"/>
    <property type="match status" value="1"/>
</dbReference>
<protein>
    <recommendedName>
        <fullName evidence="2">Amidohydrolase-related domain-containing protein</fullName>
    </recommendedName>
</protein>
<dbReference type="Gene3D" id="3.20.20.140">
    <property type="entry name" value="Metal-dependent hydrolases"/>
    <property type="match status" value="1"/>
</dbReference>
<accession>X0ST21</accession>
<dbReference type="PANTHER" id="PTHR11113:SF14">
    <property type="entry name" value="N-ACETYLGLUCOSAMINE-6-PHOSPHATE DEACETYLASE"/>
    <property type="match status" value="1"/>
</dbReference>
<name>X0ST21_9ZZZZ</name>
<dbReference type="InterPro" id="IPR006680">
    <property type="entry name" value="Amidohydro-rel"/>
</dbReference>
<feature type="non-terminal residue" evidence="3">
    <location>
        <position position="1"/>
    </location>
</feature>
<keyword evidence="1" id="KW-0378">Hydrolase</keyword>
<dbReference type="SUPFAM" id="SSF51338">
    <property type="entry name" value="Composite domain of metallo-dependent hydrolases"/>
    <property type="match status" value="1"/>
</dbReference>
<evidence type="ECO:0000256" key="1">
    <source>
        <dbReference type="ARBA" id="ARBA00022801"/>
    </source>
</evidence>
<evidence type="ECO:0000259" key="2">
    <source>
        <dbReference type="Pfam" id="PF01979"/>
    </source>
</evidence>
<dbReference type="Pfam" id="PF01979">
    <property type="entry name" value="Amidohydro_1"/>
    <property type="match status" value="1"/>
</dbReference>
<dbReference type="GO" id="GO:0008448">
    <property type="term" value="F:N-acetylglucosamine-6-phosphate deacetylase activity"/>
    <property type="evidence" value="ECO:0007669"/>
    <property type="project" value="TreeGrafter"/>
</dbReference>
<feature type="domain" description="Amidohydrolase-related" evidence="2">
    <location>
        <begin position="2"/>
        <end position="52"/>
    </location>
</feature>
<dbReference type="EMBL" id="BARS01002318">
    <property type="protein sequence ID" value="GAF84134.1"/>
    <property type="molecule type" value="Genomic_DNA"/>
</dbReference>
<dbReference type="AlphaFoldDB" id="X0ST21"/>
<organism evidence="3">
    <name type="scientific">marine sediment metagenome</name>
    <dbReference type="NCBI Taxonomy" id="412755"/>
    <lineage>
        <taxon>unclassified sequences</taxon>
        <taxon>metagenomes</taxon>
        <taxon>ecological metagenomes</taxon>
    </lineage>
</organism>
<dbReference type="Gene3D" id="2.30.40.10">
    <property type="entry name" value="Urease, subunit C, domain 1"/>
    <property type="match status" value="1"/>
</dbReference>
<sequence length="59" mass="6495">IEESVRMASLNPARLLGLDKDRGSLTPGKRADIAVLDDNFQVICTIKKGKVIYSKDYGD</sequence>
<evidence type="ECO:0000313" key="3">
    <source>
        <dbReference type="EMBL" id="GAF84134.1"/>
    </source>
</evidence>